<evidence type="ECO:0000256" key="1">
    <source>
        <dbReference type="SAM" id="MobiDB-lite"/>
    </source>
</evidence>
<feature type="compositionally biased region" description="Basic and acidic residues" evidence="1">
    <location>
        <begin position="100"/>
        <end position="113"/>
    </location>
</feature>
<accession>A0AAD5MRC6</accession>
<evidence type="ECO:0000313" key="2">
    <source>
        <dbReference type="EMBL" id="KAJ1352309.1"/>
    </source>
</evidence>
<gene>
    <name evidence="2" type="ORF">KIN20_008619</name>
</gene>
<proteinExistence type="predicted"/>
<keyword evidence="3" id="KW-1185">Reference proteome</keyword>
<sequence length="129" mass="14077">MCRTSADAYAQSAAFSRNSGSYADEHRRNRGRPLIQDSASITARTYRADRYYDSSAVASTSALGMQICRADSSRQNSENSPLRNVDTESDSSRHGSVGIAEKRSGVTENKKLLLLDTSIPDSPPQSESR</sequence>
<name>A0AAD5MRC6_PARTN</name>
<evidence type="ECO:0000313" key="3">
    <source>
        <dbReference type="Proteomes" id="UP001196413"/>
    </source>
</evidence>
<feature type="region of interest" description="Disordered" evidence="1">
    <location>
        <begin position="13"/>
        <end position="36"/>
    </location>
</feature>
<reference evidence="2" key="1">
    <citation type="submission" date="2021-06" db="EMBL/GenBank/DDBJ databases">
        <title>Parelaphostrongylus tenuis whole genome reference sequence.</title>
        <authorList>
            <person name="Garwood T.J."/>
            <person name="Larsen P.A."/>
            <person name="Fountain-Jones N.M."/>
            <person name="Garbe J.R."/>
            <person name="Macchietto M.G."/>
            <person name="Kania S.A."/>
            <person name="Gerhold R.W."/>
            <person name="Richards J.E."/>
            <person name="Wolf T.M."/>
        </authorList>
    </citation>
    <scope>NUCLEOTIDE SEQUENCE</scope>
    <source>
        <strain evidence="2">MNPRO001-30</strain>
        <tissue evidence="2">Meninges</tissue>
    </source>
</reference>
<comment type="caution">
    <text evidence="2">The sequence shown here is derived from an EMBL/GenBank/DDBJ whole genome shotgun (WGS) entry which is preliminary data.</text>
</comment>
<dbReference type="AlphaFoldDB" id="A0AAD5MRC6"/>
<feature type="region of interest" description="Disordered" evidence="1">
    <location>
        <begin position="69"/>
        <end position="129"/>
    </location>
</feature>
<feature type="compositionally biased region" description="Polar residues" evidence="1">
    <location>
        <begin position="73"/>
        <end position="82"/>
    </location>
</feature>
<organism evidence="2 3">
    <name type="scientific">Parelaphostrongylus tenuis</name>
    <name type="common">Meningeal worm</name>
    <dbReference type="NCBI Taxonomy" id="148309"/>
    <lineage>
        <taxon>Eukaryota</taxon>
        <taxon>Metazoa</taxon>
        <taxon>Ecdysozoa</taxon>
        <taxon>Nematoda</taxon>
        <taxon>Chromadorea</taxon>
        <taxon>Rhabditida</taxon>
        <taxon>Rhabditina</taxon>
        <taxon>Rhabditomorpha</taxon>
        <taxon>Strongyloidea</taxon>
        <taxon>Metastrongylidae</taxon>
        <taxon>Parelaphostrongylus</taxon>
    </lineage>
</organism>
<dbReference type="Proteomes" id="UP001196413">
    <property type="component" value="Unassembled WGS sequence"/>
</dbReference>
<protein>
    <submittedName>
        <fullName evidence="2">Uncharacterized protein</fullName>
    </submittedName>
</protein>
<dbReference type="EMBL" id="JAHQIW010001354">
    <property type="protein sequence ID" value="KAJ1352309.1"/>
    <property type="molecule type" value="Genomic_DNA"/>
</dbReference>